<keyword evidence="17" id="KW-0732">Signal</keyword>
<dbReference type="GO" id="GO:0046983">
    <property type="term" value="F:protein dimerization activity"/>
    <property type="evidence" value="ECO:0007669"/>
    <property type="project" value="InterPro"/>
</dbReference>
<evidence type="ECO:0000256" key="14">
    <source>
        <dbReference type="ARBA" id="ARBA00024827"/>
    </source>
</evidence>
<keyword evidence="16" id="KW-0812">Transmembrane</keyword>
<dbReference type="EMBL" id="ABVL01000001">
    <property type="protein sequence ID" value="EDY22434.1"/>
    <property type="molecule type" value="Genomic_DNA"/>
</dbReference>
<reference evidence="19 20" key="1">
    <citation type="journal article" date="2011" name="J. Bacteriol.">
        <title>Genome sequence of Chthoniobacter flavus Ellin428, an aerobic heterotrophic soil bacterium.</title>
        <authorList>
            <person name="Kant R."/>
            <person name="van Passel M.W."/>
            <person name="Palva A."/>
            <person name="Lucas S."/>
            <person name="Lapidus A."/>
            <person name="Glavina Del Rio T."/>
            <person name="Dalin E."/>
            <person name="Tice H."/>
            <person name="Bruce D."/>
            <person name="Goodwin L."/>
            <person name="Pitluck S."/>
            <person name="Larimer F.W."/>
            <person name="Land M.L."/>
            <person name="Hauser L."/>
            <person name="Sangwan P."/>
            <person name="de Vos W.M."/>
            <person name="Janssen P.H."/>
            <person name="Smidt H."/>
        </authorList>
    </citation>
    <scope>NUCLEOTIDE SEQUENCE [LARGE SCALE GENOMIC DNA]</scope>
    <source>
        <strain evidence="19 20">Ellin428</strain>
    </source>
</reference>
<dbReference type="AlphaFoldDB" id="B4CV46"/>
<keyword evidence="16" id="KW-0472">Membrane</keyword>
<dbReference type="InterPro" id="IPR036890">
    <property type="entry name" value="HATPase_C_sf"/>
</dbReference>
<dbReference type="Pfam" id="PF02518">
    <property type="entry name" value="HATPase_c"/>
    <property type="match status" value="1"/>
</dbReference>
<keyword evidence="11" id="KW-0408">Iron</keyword>
<gene>
    <name evidence="19" type="ORF">CfE428DRAFT_0559</name>
</gene>
<dbReference type="InterPro" id="IPR011712">
    <property type="entry name" value="Sig_transdc_His_kin_sub3_dim/P"/>
</dbReference>
<feature type="domain" description="Histidine kinase" evidence="18">
    <location>
        <begin position="523"/>
        <end position="689"/>
    </location>
</feature>
<dbReference type="Proteomes" id="UP000005824">
    <property type="component" value="Unassembled WGS sequence"/>
</dbReference>
<keyword evidence="6" id="KW-0004">4Fe-4S</keyword>
<comment type="cofactor">
    <cofactor evidence="2">
        <name>[4Fe-4S] cluster</name>
        <dbReference type="ChEBI" id="CHEBI:49883"/>
    </cofactor>
</comment>
<protein>
    <recommendedName>
        <fullName evidence="5">Oxygen sensor histidine kinase NreB</fullName>
        <ecNumber evidence="4">2.7.13.3</ecNumber>
    </recommendedName>
    <alternativeName>
        <fullName evidence="15">Nitrogen regulation protein B</fullName>
    </alternativeName>
</protein>
<dbReference type="InterPro" id="IPR004358">
    <property type="entry name" value="Sig_transdc_His_kin-like_C"/>
</dbReference>
<evidence type="ECO:0000313" key="19">
    <source>
        <dbReference type="EMBL" id="EDY22434.1"/>
    </source>
</evidence>
<evidence type="ECO:0000313" key="20">
    <source>
        <dbReference type="Proteomes" id="UP000005824"/>
    </source>
</evidence>
<feature type="transmembrane region" description="Helical" evidence="16">
    <location>
        <begin position="445"/>
        <end position="466"/>
    </location>
</feature>
<name>B4CV46_9BACT</name>
<evidence type="ECO:0000256" key="15">
    <source>
        <dbReference type="ARBA" id="ARBA00030800"/>
    </source>
</evidence>
<keyword evidence="9" id="KW-0479">Metal-binding</keyword>
<evidence type="ECO:0000256" key="1">
    <source>
        <dbReference type="ARBA" id="ARBA00000085"/>
    </source>
</evidence>
<comment type="catalytic activity">
    <reaction evidence="1">
        <text>ATP + protein L-histidine = ADP + protein N-phospho-L-histidine.</text>
        <dbReference type="EC" id="2.7.13.3"/>
    </reaction>
</comment>
<dbReference type="GO" id="GO:0016020">
    <property type="term" value="C:membrane"/>
    <property type="evidence" value="ECO:0007669"/>
    <property type="project" value="InterPro"/>
</dbReference>
<evidence type="ECO:0000259" key="18">
    <source>
        <dbReference type="PROSITE" id="PS50109"/>
    </source>
</evidence>
<keyword evidence="8" id="KW-0808">Transferase</keyword>
<evidence type="ECO:0000256" key="17">
    <source>
        <dbReference type="SAM" id="SignalP"/>
    </source>
</evidence>
<dbReference type="InParanoid" id="B4CV46"/>
<evidence type="ECO:0000256" key="5">
    <source>
        <dbReference type="ARBA" id="ARBA00017322"/>
    </source>
</evidence>
<evidence type="ECO:0000256" key="6">
    <source>
        <dbReference type="ARBA" id="ARBA00022485"/>
    </source>
</evidence>
<evidence type="ECO:0000256" key="7">
    <source>
        <dbReference type="ARBA" id="ARBA00022490"/>
    </source>
</evidence>
<dbReference type="InterPro" id="IPR003594">
    <property type="entry name" value="HATPase_dom"/>
</dbReference>
<accession>B4CV46</accession>
<dbReference type="RefSeq" id="WP_006977886.1">
    <property type="nucleotide sequence ID" value="NZ_ABVL01000001.1"/>
</dbReference>
<dbReference type="InterPro" id="IPR050482">
    <property type="entry name" value="Sensor_HK_TwoCompSys"/>
</dbReference>
<dbReference type="PANTHER" id="PTHR24421">
    <property type="entry name" value="NITRATE/NITRITE SENSOR PROTEIN NARX-RELATED"/>
    <property type="match status" value="1"/>
</dbReference>
<dbReference type="eggNOG" id="COG4585">
    <property type="taxonomic scope" value="Bacteria"/>
</dbReference>
<keyword evidence="16" id="KW-1133">Transmembrane helix</keyword>
<dbReference type="GO" id="GO:0046872">
    <property type="term" value="F:metal ion binding"/>
    <property type="evidence" value="ECO:0007669"/>
    <property type="project" value="UniProtKB-KW"/>
</dbReference>
<keyword evidence="12" id="KW-0902">Two-component regulatory system</keyword>
<feature type="chain" id="PRO_5002800127" description="Oxygen sensor histidine kinase NreB" evidence="17">
    <location>
        <begin position="23"/>
        <end position="692"/>
    </location>
</feature>
<dbReference type="GO" id="GO:0000155">
    <property type="term" value="F:phosphorelay sensor kinase activity"/>
    <property type="evidence" value="ECO:0007669"/>
    <property type="project" value="InterPro"/>
</dbReference>
<dbReference type="InterPro" id="IPR005467">
    <property type="entry name" value="His_kinase_dom"/>
</dbReference>
<evidence type="ECO:0000256" key="4">
    <source>
        <dbReference type="ARBA" id="ARBA00012438"/>
    </source>
</evidence>
<evidence type="ECO:0000256" key="2">
    <source>
        <dbReference type="ARBA" id="ARBA00001966"/>
    </source>
</evidence>
<organism evidence="19 20">
    <name type="scientific">Chthoniobacter flavus Ellin428</name>
    <dbReference type="NCBI Taxonomy" id="497964"/>
    <lineage>
        <taxon>Bacteria</taxon>
        <taxon>Pseudomonadati</taxon>
        <taxon>Verrucomicrobiota</taxon>
        <taxon>Spartobacteria</taxon>
        <taxon>Chthoniobacterales</taxon>
        <taxon>Chthoniobacteraceae</taxon>
        <taxon>Chthoniobacter</taxon>
    </lineage>
</organism>
<proteinExistence type="predicted"/>
<feature type="signal peptide" evidence="17">
    <location>
        <begin position="1"/>
        <end position="22"/>
    </location>
</feature>
<evidence type="ECO:0000256" key="9">
    <source>
        <dbReference type="ARBA" id="ARBA00022723"/>
    </source>
</evidence>
<dbReference type="PRINTS" id="PR00344">
    <property type="entry name" value="BCTRLSENSOR"/>
</dbReference>
<dbReference type="Gene3D" id="3.30.565.10">
    <property type="entry name" value="Histidine kinase-like ATPase, C-terminal domain"/>
    <property type="match status" value="1"/>
</dbReference>
<comment type="function">
    <text evidence="14">Member of the two-component regulatory system NreB/NreC involved in the control of dissimilatory nitrate/nitrite reduction in response to oxygen. NreB functions as a direct oxygen sensor histidine kinase which is autophosphorylated, in the absence of oxygen, probably at the conserved histidine residue, and transfers its phosphate group probably to a conserved aspartate residue of NreC. NreB/NreC activates the expression of the nitrate (narGHJI) and nitrite (nir) reductase operons, as well as the putative nitrate transporter gene narT.</text>
</comment>
<keyword evidence="10 19" id="KW-0418">Kinase</keyword>
<dbReference type="GO" id="GO:0051539">
    <property type="term" value="F:4 iron, 4 sulfur cluster binding"/>
    <property type="evidence" value="ECO:0007669"/>
    <property type="project" value="UniProtKB-KW"/>
</dbReference>
<dbReference type="STRING" id="497964.CfE428DRAFT_0559"/>
<evidence type="ECO:0000256" key="3">
    <source>
        <dbReference type="ARBA" id="ARBA00004496"/>
    </source>
</evidence>
<comment type="subcellular location">
    <subcellularLocation>
        <location evidence="3">Cytoplasm</location>
    </subcellularLocation>
</comment>
<dbReference type="PROSITE" id="PS50109">
    <property type="entry name" value="HIS_KIN"/>
    <property type="match status" value="1"/>
</dbReference>
<dbReference type="SUPFAM" id="SSF55874">
    <property type="entry name" value="ATPase domain of HSP90 chaperone/DNA topoisomerase II/histidine kinase"/>
    <property type="match status" value="1"/>
</dbReference>
<dbReference type="SMART" id="SM00387">
    <property type="entry name" value="HATPase_c"/>
    <property type="match status" value="1"/>
</dbReference>
<evidence type="ECO:0000256" key="16">
    <source>
        <dbReference type="SAM" id="Phobius"/>
    </source>
</evidence>
<dbReference type="Gene3D" id="1.20.5.1930">
    <property type="match status" value="1"/>
</dbReference>
<dbReference type="PANTHER" id="PTHR24421:SF62">
    <property type="entry name" value="SENSORY TRANSDUCTION HISTIDINE KINASE"/>
    <property type="match status" value="1"/>
</dbReference>
<dbReference type="GO" id="GO:0005737">
    <property type="term" value="C:cytoplasm"/>
    <property type="evidence" value="ECO:0007669"/>
    <property type="project" value="UniProtKB-SubCell"/>
</dbReference>
<evidence type="ECO:0000256" key="10">
    <source>
        <dbReference type="ARBA" id="ARBA00022777"/>
    </source>
</evidence>
<dbReference type="EC" id="2.7.13.3" evidence="4"/>
<evidence type="ECO:0000256" key="8">
    <source>
        <dbReference type="ARBA" id="ARBA00022679"/>
    </source>
</evidence>
<keyword evidence="13" id="KW-0411">Iron-sulfur</keyword>
<comment type="caution">
    <text evidence="19">The sequence shown here is derived from an EMBL/GenBank/DDBJ whole genome shotgun (WGS) entry which is preliminary data.</text>
</comment>
<evidence type="ECO:0000256" key="12">
    <source>
        <dbReference type="ARBA" id="ARBA00023012"/>
    </source>
</evidence>
<evidence type="ECO:0000256" key="13">
    <source>
        <dbReference type="ARBA" id="ARBA00023014"/>
    </source>
</evidence>
<sequence length="692" mass="75544" precursor="true">MSTFPRWIILACLIALSGTMLGAAAPAAKPLRSVREIRALSPAEVRGHPAAILRGVITYSEATWFLTFFSDETGGIYLGTAADRQFNPGDRVEVTGVVAEGLTSEIVTSEKGTAPEIRVLSHGELPEATAAVAERLADGSYDADWISIRGNVRSIKRVNDRVRLDLDLGASSFEALICGFPDTRDLPSYLLGVPVTVSGVLGTFGDQHSGVTRTVLYVPAVEQCRPDATFLERMFGEAPRSYHTLFTKASPPDRVHVQGQVTLARPERGFFMRVREDGYYSGSLWVQTTQPLLLRPGQVVDVAGHVESTNRKPVLRDALVRVLRQESPPPPQALGPHEIASGDYHGALVSTEGVLLSAQPGLEEDTLILLVGQMTVCARLDVRPGAPPRVTFPAGSRLRVSGVCVVQAQQTPGLSVLPLAYQIWMRQPEDVTLLALPPWWTVRRVVIVLALTACVAGAAFIWIFALRRRVAAQTETIREHIEQQTLQEERMRIAREFHDTFEQHLVGLGLMLETAQAEIADPQRARELLREAAEMTRHTRAEARHAIWELRTGALASVDVVSLIHDELSSSAQAARLHLRVEVEGNRRPLPAVVQNHLLRIVQESFTNALKHARAECVTVHLGFGVEEICLRVVDNGAGFDPDAVTPHDGGGFGLAGMRERALRMKGNFAIASAPGRGTEVQVRIPAVFLPS</sequence>
<dbReference type="Pfam" id="PF07730">
    <property type="entry name" value="HisKA_3"/>
    <property type="match status" value="1"/>
</dbReference>
<dbReference type="CDD" id="cd16917">
    <property type="entry name" value="HATPase_UhpB-NarQ-NarX-like"/>
    <property type="match status" value="1"/>
</dbReference>
<keyword evidence="7" id="KW-0963">Cytoplasm</keyword>
<keyword evidence="20" id="KW-1185">Reference proteome</keyword>
<evidence type="ECO:0000256" key="11">
    <source>
        <dbReference type="ARBA" id="ARBA00023004"/>
    </source>
</evidence>